<organism evidence="6 7">
    <name type="scientific">Pseudocercospora fuligena</name>
    <dbReference type="NCBI Taxonomy" id="685502"/>
    <lineage>
        <taxon>Eukaryota</taxon>
        <taxon>Fungi</taxon>
        <taxon>Dikarya</taxon>
        <taxon>Ascomycota</taxon>
        <taxon>Pezizomycotina</taxon>
        <taxon>Dothideomycetes</taxon>
        <taxon>Dothideomycetidae</taxon>
        <taxon>Mycosphaerellales</taxon>
        <taxon>Mycosphaerellaceae</taxon>
        <taxon>Pseudocercospora</taxon>
    </lineage>
</organism>
<dbReference type="OrthoDB" id="16516at2759"/>
<accession>A0A8H6RP82</accession>
<protein>
    <recommendedName>
        <fullName evidence="5">RRM domain-containing protein</fullName>
    </recommendedName>
</protein>
<gene>
    <name evidence="6" type="ORF">HII31_04320</name>
</gene>
<dbReference type="EMBL" id="JABCIY010000062">
    <property type="protein sequence ID" value="KAF7194287.1"/>
    <property type="molecule type" value="Genomic_DNA"/>
</dbReference>
<keyword evidence="7" id="KW-1185">Reference proteome</keyword>
<dbReference type="SUPFAM" id="SSF54928">
    <property type="entry name" value="RNA-binding domain, RBD"/>
    <property type="match status" value="1"/>
</dbReference>
<dbReference type="PANTHER" id="PTHR48025:SF1">
    <property type="entry name" value="RRM DOMAIN-CONTAINING PROTEIN"/>
    <property type="match status" value="1"/>
</dbReference>
<dbReference type="InterPro" id="IPR000504">
    <property type="entry name" value="RRM_dom"/>
</dbReference>
<feature type="compositionally biased region" description="Basic and acidic residues" evidence="4">
    <location>
        <begin position="142"/>
        <end position="152"/>
    </location>
</feature>
<dbReference type="PROSITE" id="PS50102">
    <property type="entry name" value="RRM"/>
    <property type="match status" value="1"/>
</dbReference>
<dbReference type="Gene3D" id="3.30.70.330">
    <property type="match status" value="1"/>
</dbReference>
<sequence>MATDDLNQLVMTLLALSSGLGGQTASQVRDQIAKIPAALYSERTEKDRSIAALEDETREASRTIDTLRRENEHLKEAYALLEMPVAHIQPEPQTAMTPHADATPSRGPKIGSHPPSEEPCPPEAPAAMRKRVSTSLTYNGDHGSESSDRTPKAPDGNTTLMPSGRRVWVGGLARDTDEATLRRFFGDFECVSIAFHTTVSKNRIAFVILPTAADASRAVQQLNNKRLLDRPMSVKHAIPKGKTASETAGGSDMVDDGDFQFRGRSSTSAMELFPGFAERSQENPAKRVKISPP</sequence>
<dbReference type="PANTHER" id="PTHR48025">
    <property type="entry name" value="OS02G0815200 PROTEIN"/>
    <property type="match status" value="1"/>
</dbReference>
<dbReference type="AlphaFoldDB" id="A0A8H6RP82"/>
<proteinExistence type="predicted"/>
<feature type="region of interest" description="Disordered" evidence="4">
    <location>
        <begin position="240"/>
        <end position="293"/>
    </location>
</feature>
<keyword evidence="1 2" id="KW-0694">RNA-binding</keyword>
<evidence type="ECO:0000313" key="6">
    <source>
        <dbReference type="EMBL" id="KAF7194287.1"/>
    </source>
</evidence>
<keyword evidence="3" id="KW-0175">Coiled coil</keyword>
<name>A0A8H6RP82_9PEZI</name>
<dbReference type="GO" id="GO:0003729">
    <property type="term" value="F:mRNA binding"/>
    <property type="evidence" value="ECO:0007669"/>
    <property type="project" value="TreeGrafter"/>
</dbReference>
<feature type="region of interest" description="Disordered" evidence="4">
    <location>
        <begin position="95"/>
        <end position="162"/>
    </location>
</feature>
<dbReference type="Proteomes" id="UP000660729">
    <property type="component" value="Unassembled WGS sequence"/>
</dbReference>
<reference evidence="6" key="1">
    <citation type="submission" date="2020-04" db="EMBL/GenBank/DDBJ databases">
        <title>Draft genome resource of the tomato pathogen Pseudocercospora fuligena.</title>
        <authorList>
            <person name="Zaccaron A."/>
        </authorList>
    </citation>
    <scope>NUCLEOTIDE SEQUENCE</scope>
    <source>
        <strain evidence="6">PF001</strain>
    </source>
</reference>
<evidence type="ECO:0000259" key="5">
    <source>
        <dbReference type="PROSITE" id="PS50102"/>
    </source>
</evidence>
<dbReference type="InterPro" id="IPR012677">
    <property type="entry name" value="Nucleotide-bd_a/b_plait_sf"/>
</dbReference>
<dbReference type="Pfam" id="PF00076">
    <property type="entry name" value="RRM_1"/>
    <property type="match status" value="1"/>
</dbReference>
<feature type="domain" description="RRM" evidence="5">
    <location>
        <begin position="165"/>
        <end position="239"/>
    </location>
</feature>
<comment type="caution">
    <text evidence="6">The sequence shown here is derived from an EMBL/GenBank/DDBJ whole genome shotgun (WGS) entry which is preliminary data.</text>
</comment>
<dbReference type="InterPro" id="IPR050502">
    <property type="entry name" value="Euk_RNA-bind_prot"/>
</dbReference>
<dbReference type="InterPro" id="IPR035979">
    <property type="entry name" value="RBD_domain_sf"/>
</dbReference>
<evidence type="ECO:0000256" key="4">
    <source>
        <dbReference type="SAM" id="MobiDB-lite"/>
    </source>
</evidence>
<evidence type="ECO:0000256" key="1">
    <source>
        <dbReference type="ARBA" id="ARBA00022884"/>
    </source>
</evidence>
<evidence type="ECO:0000256" key="2">
    <source>
        <dbReference type="PROSITE-ProRule" id="PRU00176"/>
    </source>
</evidence>
<evidence type="ECO:0000256" key="3">
    <source>
        <dbReference type="SAM" id="Coils"/>
    </source>
</evidence>
<dbReference type="SMART" id="SM00360">
    <property type="entry name" value="RRM"/>
    <property type="match status" value="1"/>
</dbReference>
<evidence type="ECO:0000313" key="7">
    <source>
        <dbReference type="Proteomes" id="UP000660729"/>
    </source>
</evidence>
<feature type="coiled-coil region" evidence="3">
    <location>
        <begin position="50"/>
        <end position="77"/>
    </location>
</feature>